<dbReference type="AlphaFoldDB" id="A0A2S5RH67"/>
<keyword evidence="2" id="KW-0418">Kinase</keyword>
<keyword evidence="2" id="KW-0723">Serine/threonine-protein kinase</keyword>
<dbReference type="SMART" id="SM00220">
    <property type="entry name" value="S_TKc"/>
    <property type="match status" value="1"/>
</dbReference>
<organism evidence="2 3">
    <name type="scientific">Mesoplasma corruscae</name>
    <dbReference type="NCBI Taxonomy" id="216874"/>
    <lineage>
        <taxon>Bacteria</taxon>
        <taxon>Bacillati</taxon>
        <taxon>Mycoplasmatota</taxon>
        <taxon>Mollicutes</taxon>
        <taxon>Entomoplasmatales</taxon>
        <taxon>Entomoplasmataceae</taxon>
        <taxon>Mesoplasma</taxon>
    </lineage>
</organism>
<reference evidence="2 3" key="1">
    <citation type="submission" date="2017-11" db="EMBL/GenBank/DDBJ databases">
        <title>Genome sequence of Mesoplasma corruscae ELCA-2 (ATCC 49579).</title>
        <authorList>
            <person name="Lo W.-S."/>
            <person name="Kuo C.-H."/>
        </authorList>
    </citation>
    <scope>NUCLEOTIDE SEQUENCE [LARGE SCALE GENOMIC DNA]</scope>
    <source>
        <strain evidence="2 3">ELCA-2</strain>
    </source>
</reference>
<dbReference type="InterPro" id="IPR057929">
    <property type="entry name" value="RamC_N"/>
</dbReference>
<dbReference type="PROSITE" id="PS50011">
    <property type="entry name" value="PROTEIN_KINASE_DOM"/>
    <property type="match status" value="1"/>
</dbReference>
<dbReference type="InterPro" id="IPR008266">
    <property type="entry name" value="Tyr_kinase_AS"/>
</dbReference>
<name>A0A2S5RH67_9MOLU</name>
<dbReference type="Proteomes" id="UP000239785">
    <property type="component" value="Unassembled WGS sequence"/>
</dbReference>
<feature type="domain" description="Protein kinase" evidence="1">
    <location>
        <begin position="165"/>
        <end position="430"/>
    </location>
</feature>
<dbReference type="PROSITE" id="PS00109">
    <property type="entry name" value="PROTEIN_KINASE_TYR"/>
    <property type="match status" value="1"/>
</dbReference>
<dbReference type="Pfam" id="PF00069">
    <property type="entry name" value="Pkinase"/>
    <property type="match status" value="1"/>
</dbReference>
<evidence type="ECO:0000259" key="1">
    <source>
        <dbReference type="PROSITE" id="PS50011"/>
    </source>
</evidence>
<accession>A0A2S5RH67</accession>
<dbReference type="PANTHER" id="PTHR44167">
    <property type="entry name" value="OVARIAN-SPECIFIC SERINE/THREONINE-PROTEIN KINASE LOK-RELATED"/>
    <property type="match status" value="1"/>
</dbReference>
<sequence length="742" mass="88591">MGWKIHISSDILSSNYLCETIIRYCKINSLNFKILKNSEILLNSLSKKSRQEQLGKFITIYFNSKKSFINNIENIYILIDSKKANGPYIYTDKRYKDSKVIYYRFGAIYPRILLNEFGDPYFYYKKNKILLNSENYYKVFEKDKKLDELFLKYNKYEFKKINKLYKIISILHKSSTGNIYLGEFNNQKIIVKEYRPYTNIDSNNRDSIFFAKNSIKIREKIKNLTAIPKLIDYFWEWENFFIVEEYIEAKKLSNVINHRNCFFKNFNSILYIDTYNYKKFALQIFLQIFLIYQEMRKNKIFHGDFSLENILLNSKNNVYLIDFDHAYFKNEKKKHFTIYGNYSNYKIGLNKNNRDLYSLGCIFVNMFKNKSSYLKNKSSSKKIISDIINDFDFSKNIQKIILNLVIKSKAKLKKVHKILEEELQNMDIFYLLQNKIEFYEKNIKLTTLNKRHTLLFKAITGNLNIQKEENVFDIILKITNNFSINKNFLFSNINFLEKYEKCSIKKIISVSSEKDILLLGCILCFHYLKIKENTNFLKNWIFESFDKIVFFNQSQNHENNIKINHLFYLKMMFLNLYYKIEPKEQVFKYIEIYVDIILQKTVKYNHLYLIRDGLYLKPGLFEGMSGFVLNFNFFPSKIIENNKTKFDQILKCSLIINSNSSSLSNGLAGFALANTILNKNNNTDYLIKIIKEIELMEIKNKNFIYFLNKDKSVYSNDFSFGTLGVLFSLKMILIFIKIELKI</sequence>
<dbReference type="InterPro" id="IPR011009">
    <property type="entry name" value="Kinase-like_dom_sf"/>
</dbReference>
<keyword evidence="2" id="KW-0808">Transferase</keyword>
<dbReference type="Pfam" id="PF25816">
    <property type="entry name" value="RamC_N"/>
    <property type="match status" value="1"/>
</dbReference>
<dbReference type="Gene3D" id="1.10.510.10">
    <property type="entry name" value="Transferase(Phosphotransferase) domain 1"/>
    <property type="match status" value="1"/>
</dbReference>
<evidence type="ECO:0000313" key="2">
    <source>
        <dbReference type="EMBL" id="PPE06562.1"/>
    </source>
</evidence>
<proteinExistence type="predicted"/>
<dbReference type="GO" id="GO:0005524">
    <property type="term" value="F:ATP binding"/>
    <property type="evidence" value="ECO:0007669"/>
    <property type="project" value="InterPro"/>
</dbReference>
<dbReference type="SUPFAM" id="SSF56112">
    <property type="entry name" value="Protein kinase-like (PK-like)"/>
    <property type="match status" value="1"/>
</dbReference>
<protein>
    <submittedName>
        <fullName evidence="2">Serine/threonine protein kinase</fullName>
    </submittedName>
</protein>
<evidence type="ECO:0000313" key="3">
    <source>
        <dbReference type="Proteomes" id="UP000239785"/>
    </source>
</evidence>
<dbReference type="GO" id="GO:0004674">
    <property type="term" value="F:protein serine/threonine kinase activity"/>
    <property type="evidence" value="ECO:0007669"/>
    <property type="project" value="UniProtKB-KW"/>
</dbReference>
<dbReference type="PANTHER" id="PTHR44167:SF24">
    <property type="entry name" value="SERINE_THREONINE-PROTEIN KINASE CHK2"/>
    <property type="match status" value="1"/>
</dbReference>
<dbReference type="GO" id="GO:0005737">
    <property type="term" value="C:cytoplasm"/>
    <property type="evidence" value="ECO:0007669"/>
    <property type="project" value="TreeGrafter"/>
</dbReference>
<comment type="caution">
    <text evidence="2">The sequence shown here is derived from an EMBL/GenBank/DDBJ whole genome shotgun (WGS) entry which is preliminary data.</text>
</comment>
<dbReference type="InterPro" id="IPR000719">
    <property type="entry name" value="Prot_kinase_dom"/>
</dbReference>
<dbReference type="OrthoDB" id="399312at2"/>
<gene>
    <name evidence="2" type="ORF">MCORR_v1c01930</name>
</gene>
<keyword evidence="3" id="KW-1185">Reference proteome</keyword>
<dbReference type="EMBL" id="PHNF01000001">
    <property type="protein sequence ID" value="PPE06562.1"/>
    <property type="molecule type" value="Genomic_DNA"/>
</dbReference>
<dbReference type="RefSeq" id="WP_104207759.1">
    <property type="nucleotide sequence ID" value="NZ_PHNF01000001.1"/>
</dbReference>